<dbReference type="EMBL" id="AF458696">
    <property type="protein sequence ID" value="AAL59651.1"/>
    <property type="molecule type" value="Genomic_DNA"/>
</dbReference>
<evidence type="ECO:0000256" key="5">
    <source>
        <dbReference type="ARBA" id="ARBA00023288"/>
    </source>
</evidence>
<keyword evidence="5" id="KW-0449">Lipoprotein</keyword>
<evidence type="ECO:0000256" key="3">
    <source>
        <dbReference type="ARBA" id="ARBA00023044"/>
    </source>
</evidence>
<dbReference type="Pfam" id="PF05952">
    <property type="entry name" value="ComX"/>
    <property type="match status" value="1"/>
</dbReference>
<evidence type="ECO:0000256" key="4">
    <source>
        <dbReference type="ARBA" id="ARBA00023287"/>
    </source>
</evidence>
<accession>Q8VL67</accession>
<dbReference type="EMBL" id="DQ241787">
    <property type="protein sequence ID" value="ABB52000.1"/>
    <property type="molecule type" value="Genomic_DNA"/>
</dbReference>
<reference evidence="13" key="2">
    <citation type="submission" date="2005-10" db="EMBL/GenBank/DDBJ databases">
        <title>Variability of Bacillus sp. quorum sensing system.</title>
        <authorList>
            <person name="Sabotic J."/>
            <person name="Cepon U."/>
            <person name="Cadez P."/>
            <person name="Mandic Mulec I."/>
        </authorList>
    </citation>
    <scope>NUCLEOTIDE SEQUENCE</scope>
    <source>
        <strain evidence="12">IM-A-224</strain>
        <strain evidence="13">IM-D-215</strain>
    </source>
</reference>
<evidence type="ECO:0000256" key="6">
    <source>
        <dbReference type="ARBA" id="ARBA00023289"/>
    </source>
</evidence>
<gene>
    <name evidence="11" type="primary">comX</name>
</gene>
<keyword evidence="4" id="KW-0178">Competence</keyword>
<protein>
    <recommendedName>
        <fullName evidence="8">ComX pheromone</fullName>
    </recommendedName>
    <alternativeName>
        <fullName evidence="9">Competence pheromone</fullName>
    </alternativeName>
</protein>
<evidence type="ECO:0000256" key="9">
    <source>
        <dbReference type="ARBA" id="ARBA00030321"/>
    </source>
</evidence>
<evidence type="ECO:0000313" key="11">
    <source>
        <dbReference type="EMBL" id="AAL59651.1"/>
    </source>
</evidence>
<keyword evidence="2" id="KW-0964">Secreted</keyword>
<evidence type="ECO:0000313" key="12">
    <source>
        <dbReference type="EMBL" id="ABB16425.1"/>
    </source>
</evidence>
<evidence type="ECO:0000256" key="7">
    <source>
        <dbReference type="ARBA" id="ARBA00029483"/>
    </source>
</evidence>
<dbReference type="AlphaFoldDB" id="Q8VL67"/>
<dbReference type="EMBL" id="AF458692">
    <property type="protein sequence ID" value="AAL59647.1"/>
    <property type="molecule type" value="Genomic_DNA"/>
</dbReference>
<evidence type="ECO:0000313" key="10">
    <source>
        <dbReference type="EMBL" id="AAL59647.1"/>
    </source>
</evidence>
<dbReference type="GO" id="GO:0005576">
    <property type="term" value="C:extracellular region"/>
    <property type="evidence" value="ECO:0007669"/>
    <property type="project" value="UniProtKB-SubCell"/>
</dbReference>
<dbReference type="EMBL" id="DQ227735">
    <property type="protein sequence ID" value="ABB16425.1"/>
    <property type="molecule type" value="Genomic_DNA"/>
</dbReference>
<proteinExistence type="predicted"/>
<name>Q8VL67_BACMO</name>
<sequence>MEEITVKQDIVHYLMENPLVLTKLACGEASLIGVPDKLLPAIVEIFERDLSQSKRCRGIFWEQ</sequence>
<dbReference type="GO" id="GO:0030420">
    <property type="term" value="P:establishment of competence for transformation"/>
    <property type="evidence" value="ECO:0007669"/>
    <property type="project" value="UniProtKB-KW"/>
</dbReference>
<keyword evidence="3" id="KW-0588">Pheromone</keyword>
<evidence type="ECO:0000313" key="13">
    <source>
        <dbReference type="EMBL" id="ABB52000.1"/>
    </source>
</evidence>
<keyword evidence="6" id="KW-0636">Prenylation</keyword>
<reference evidence="11" key="1">
    <citation type="submission" date="2001-12" db="EMBL/GenBank/DDBJ databases">
        <title>Isoprenylated peptide pheromones specifically activate the quorum-sensing systems that govern genetic competence in Bacillus subtilis.</title>
        <authorList>
            <person name="Ansaldi M."/>
            <person name="Marolt D."/>
            <person name="Tina S."/>
            <person name="Mandic-Mulec I."/>
            <person name="Dubnau D."/>
        </authorList>
    </citation>
    <scope>NUCLEOTIDE SEQUENCE</scope>
    <source>
        <strain evidence="10">IM-A-224</strain>
        <strain evidence="11">IM-D-215</strain>
    </source>
</reference>
<dbReference type="GO" id="GO:0005186">
    <property type="term" value="F:pheromone activity"/>
    <property type="evidence" value="ECO:0007669"/>
    <property type="project" value="UniProtKB-KW"/>
</dbReference>
<dbReference type="InterPro" id="IPR009233">
    <property type="entry name" value="Competence_ComX_Bacillus"/>
</dbReference>
<evidence type="ECO:0000256" key="1">
    <source>
        <dbReference type="ARBA" id="ARBA00004613"/>
    </source>
</evidence>
<comment type="subunit">
    <text evidence="7">Interacts directly with the sensor histidine kinase ComP and stimulates its activity.</text>
</comment>
<evidence type="ECO:0000256" key="8">
    <source>
        <dbReference type="ARBA" id="ARBA00029545"/>
    </source>
</evidence>
<comment type="subcellular location">
    <subcellularLocation>
        <location evidence="1">Secreted</location>
    </subcellularLocation>
</comment>
<organism evidence="11">
    <name type="scientific">Bacillus mojavensis</name>
    <dbReference type="NCBI Taxonomy" id="72360"/>
    <lineage>
        <taxon>Bacteria</taxon>
        <taxon>Bacillati</taxon>
        <taxon>Bacillota</taxon>
        <taxon>Bacilli</taxon>
        <taxon>Bacillales</taxon>
        <taxon>Bacillaceae</taxon>
        <taxon>Bacillus</taxon>
    </lineage>
</organism>
<evidence type="ECO:0000256" key="2">
    <source>
        <dbReference type="ARBA" id="ARBA00022525"/>
    </source>
</evidence>